<name>A0A7H2PPE2_9GAMM</name>
<gene>
    <name evidence="1" type="ORF">IC796_15540</name>
</gene>
<protein>
    <submittedName>
        <fullName evidence="1">Uncharacterized protein</fullName>
    </submittedName>
</protein>
<organism evidence="1 2">
    <name type="scientific">Acinetobacter seifertii</name>
    <dbReference type="NCBI Taxonomy" id="1530123"/>
    <lineage>
        <taxon>Bacteria</taxon>
        <taxon>Pseudomonadati</taxon>
        <taxon>Pseudomonadota</taxon>
        <taxon>Gammaproteobacteria</taxon>
        <taxon>Moraxellales</taxon>
        <taxon>Moraxellaceae</taxon>
        <taxon>Acinetobacter</taxon>
        <taxon>Acinetobacter calcoaceticus/baumannii complex</taxon>
    </lineage>
</organism>
<reference evidence="2" key="1">
    <citation type="submission" date="2020-09" db="EMBL/GenBank/DDBJ databases">
        <title>Clinical and molecular characterization of Acinetobacter seifertii in Taiwan.</title>
        <authorList>
            <person name="Li L.-H."/>
            <person name="Yang Y.-S."/>
            <person name="Sun J.-R."/>
            <person name="Huang T.-W."/>
            <person name="Huang W.-C."/>
            <person name="Wang Y.-C."/>
            <person name="Kuo T.-H."/>
            <person name="Kuo S.-C."/>
            <person name="Chen T.-L."/>
        </authorList>
    </citation>
    <scope>NUCLEOTIDE SEQUENCE [LARGE SCALE GENOMIC DNA]</scope>
    <source>
        <strain evidence="2">AS73</strain>
    </source>
</reference>
<evidence type="ECO:0000313" key="2">
    <source>
        <dbReference type="Proteomes" id="UP000516862"/>
    </source>
</evidence>
<proteinExistence type="predicted"/>
<dbReference type="AlphaFoldDB" id="A0A7H2PPE2"/>
<reference evidence="1 2" key="2">
    <citation type="submission" date="2020-09" db="EMBL/GenBank/DDBJ databases">
        <authorList>
            <person name="Chen F.-J."/>
            <person name="Lee Y.-T."/>
        </authorList>
    </citation>
    <scope>NUCLEOTIDE SEQUENCE [LARGE SCALE GENOMIC DNA]</scope>
    <source>
        <strain evidence="1 2">AS73</strain>
    </source>
</reference>
<dbReference type="EMBL" id="CP061561">
    <property type="protein sequence ID" value="QNX04725.1"/>
    <property type="molecule type" value="Genomic_DNA"/>
</dbReference>
<dbReference type="RefSeq" id="WP_191036695.1">
    <property type="nucleotide sequence ID" value="NZ_CP061561.1"/>
</dbReference>
<dbReference type="Proteomes" id="UP000516862">
    <property type="component" value="Chromosome"/>
</dbReference>
<accession>A0A7H2PPE2</accession>
<evidence type="ECO:0000313" key="1">
    <source>
        <dbReference type="EMBL" id="QNX04725.1"/>
    </source>
</evidence>
<sequence>MKNINHLAPILRFFFPGLHFIGGRGSGKNLIFFNLCKDFISELKFDINRDFPFNPKHCPKVENRRIRKACYQSFALYKKSYKPNRLPRFRIIKDELQWLKKDEPLQGFDDCSRWITEEFHCQFLQLPDPEPLDFGQFIPKGIINRDA</sequence>